<dbReference type="STRING" id="1619234.SAMN05421730_100135"/>
<feature type="transmembrane region" description="Helical" evidence="1">
    <location>
        <begin position="312"/>
        <end position="330"/>
    </location>
</feature>
<dbReference type="Gene3D" id="3.40.50.300">
    <property type="entry name" value="P-loop containing nucleotide triphosphate hydrolases"/>
    <property type="match status" value="1"/>
</dbReference>
<dbReference type="Proteomes" id="UP000199315">
    <property type="component" value="Unassembled WGS sequence"/>
</dbReference>
<evidence type="ECO:0000259" key="2">
    <source>
        <dbReference type="Pfam" id="PF01926"/>
    </source>
</evidence>
<dbReference type="GO" id="GO:0005525">
    <property type="term" value="F:GTP binding"/>
    <property type="evidence" value="ECO:0007669"/>
    <property type="project" value="InterPro"/>
</dbReference>
<organism evidence="3 4">
    <name type="scientific">Anaerobium acetethylicum</name>
    <dbReference type="NCBI Taxonomy" id="1619234"/>
    <lineage>
        <taxon>Bacteria</taxon>
        <taxon>Bacillati</taxon>
        <taxon>Bacillota</taxon>
        <taxon>Clostridia</taxon>
        <taxon>Lachnospirales</taxon>
        <taxon>Lachnospiraceae</taxon>
        <taxon>Anaerobium</taxon>
    </lineage>
</organism>
<protein>
    <submittedName>
        <fullName evidence="3">50S ribosome-binding GTPase</fullName>
    </submittedName>
</protein>
<feature type="domain" description="G" evidence="2">
    <location>
        <begin position="9"/>
        <end position="76"/>
    </location>
</feature>
<dbReference type="InterPro" id="IPR006073">
    <property type="entry name" value="GTP-bd"/>
</dbReference>
<gene>
    <name evidence="3" type="ORF">SAMN05421730_100135</name>
</gene>
<dbReference type="Pfam" id="PF01926">
    <property type="entry name" value="MMR_HSR1"/>
    <property type="match status" value="1"/>
</dbReference>
<keyword evidence="4" id="KW-1185">Reference proteome</keyword>
<dbReference type="CDD" id="cd00882">
    <property type="entry name" value="Ras_like_GTPase"/>
    <property type="match status" value="1"/>
</dbReference>
<name>A0A1D3TNB0_9FIRM</name>
<reference evidence="3 4" key="1">
    <citation type="submission" date="2016-09" db="EMBL/GenBank/DDBJ databases">
        <authorList>
            <person name="Capua I."/>
            <person name="De Benedictis P."/>
            <person name="Joannis T."/>
            <person name="Lombin L.H."/>
            <person name="Cattoli G."/>
        </authorList>
    </citation>
    <scope>NUCLEOTIDE SEQUENCE [LARGE SCALE GENOMIC DNA]</scope>
    <source>
        <strain evidence="3 4">GluBS11</strain>
    </source>
</reference>
<evidence type="ECO:0000313" key="3">
    <source>
        <dbReference type="EMBL" id="SCP94765.1"/>
    </source>
</evidence>
<keyword evidence="1" id="KW-0812">Transmembrane</keyword>
<evidence type="ECO:0000313" key="4">
    <source>
        <dbReference type="Proteomes" id="UP000199315"/>
    </source>
</evidence>
<proteinExistence type="predicted"/>
<dbReference type="EMBL" id="FMKA01000001">
    <property type="protein sequence ID" value="SCP94765.1"/>
    <property type="molecule type" value="Genomic_DNA"/>
</dbReference>
<dbReference type="SUPFAM" id="SSF52540">
    <property type="entry name" value="P-loop containing nucleoside triphosphate hydrolases"/>
    <property type="match status" value="1"/>
</dbReference>
<dbReference type="InterPro" id="IPR027417">
    <property type="entry name" value="P-loop_NTPase"/>
</dbReference>
<dbReference type="AlphaFoldDB" id="A0A1D3TNB0"/>
<dbReference type="OrthoDB" id="9255830at2"/>
<sequence>MENVLTTNVLIIGKSGVGKSSLLNYIFGKQVEKTGSGRPVTEEGIYEHVYEFSSDFHVKIYDTWGLEANKAARWKKIIFDEVSRHDCMEVGEWFHTIVYCFSAKAARIEAFELAILKELLKSRNRVVVALTHCDVNNVEHAIREMTSMLIAAGVSEKDIIRVCSVGKKLLSGKMTEPSGRSELLAVIKDNMWENIAIKLVAHLSTMSVEIIESWKEECKAYVDFKIRIFNYHSNKVFGEISRHCNQKLDDAMKEIRRQYELKMMEAFTFYNTISEKMAQLSGEEFREPYFDSQFRMHFRMEFGDKLKENLKGIVAFLIPIAGVLTPVVFAESKRKEVKIRIELVGNQIISELNEKTKQIEWQLLGNPAKAPLST</sequence>
<evidence type="ECO:0000256" key="1">
    <source>
        <dbReference type="SAM" id="Phobius"/>
    </source>
</evidence>
<dbReference type="RefSeq" id="WP_091228434.1">
    <property type="nucleotide sequence ID" value="NZ_FMKA01000001.1"/>
</dbReference>
<accession>A0A1D3TNB0</accession>
<keyword evidence="1" id="KW-0472">Membrane</keyword>
<keyword evidence="1" id="KW-1133">Transmembrane helix</keyword>